<dbReference type="Pfam" id="PF08240">
    <property type="entry name" value="ADH_N"/>
    <property type="match status" value="1"/>
</dbReference>
<dbReference type="EMBL" id="JAFCIX010000571">
    <property type="protein sequence ID" value="KAH6586736.1"/>
    <property type="molecule type" value="Genomic_DNA"/>
</dbReference>
<dbReference type="PANTHER" id="PTHR43981:SF2">
    <property type="entry name" value="ENOYL-[ACYL-CARRIER-PROTEIN] REDUCTASE, MITOCHONDRIAL"/>
    <property type="match status" value="1"/>
</dbReference>
<dbReference type="InterPro" id="IPR013154">
    <property type="entry name" value="ADH-like_N"/>
</dbReference>
<protein>
    <recommendedName>
        <fullName evidence="11">enoyl-[acyl-carrier-protein] reductase</fullName>
        <ecNumber evidence="11">1.3.1.104</ecNumber>
    </recommendedName>
</protein>
<gene>
    <name evidence="14" type="ORF">BASA50_000333</name>
</gene>
<evidence type="ECO:0000256" key="1">
    <source>
        <dbReference type="ARBA" id="ARBA00004173"/>
    </source>
</evidence>
<proteinExistence type="inferred from homology"/>
<dbReference type="PANTHER" id="PTHR43981">
    <property type="entry name" value="ENOYL-[ACYL-CARRIER-PROTEIN] REDUCTASE, MITOCHONDRIAL"/>
    <property type="match status" value="1"/>
</dbReference>
<dbReference type="CDD" id="cd08290">
    <property type="entry name" value="ETR"/>
    <property type="match status" value="1"/>
</dbReference>
<dbReference type="InterPro" id="IPR051034">
    <property type="entry name" value="Mito_Enoyl-ACP_Reductase"/>
</dbReference>
<evidence type="ECO:0000256" key="7">
    <source>
        <dbReference type="ARBA" id="ARBA00023002"/>
    </source>
</evidence>
<dbReference type="InterPro" id="IPR011032">
    <property type="entry name" value="GroES-like_sf"/>
</dbReference>
<comment type="caution">
    <text evidence="14">The sequence shown here is derived from an EMBL/GenBank/DDBJ whole genome shotgun (WGS) entry which is preliminary data.</text>
</comment>
<evidence type="ECO:0000259" key="13">
    <source>
        <dbReference type="SMART" id="SM00829"/>
    </source>
</evidence>
<dbReference type="Gene3D" id="3.40.50.720">
    <property type="entry name" value="NAD(P)-binding Rossmann-like Domain"/>
    <property type="match status" value="1"/>
</dbReference>
<dbReference type="Proteomes" id="UP001648503">
    <property type="component" value="Unassembled WGS sequence"/>
</dbReference>
<feature type="domain" description="Enoyl reductase (ER)" evidence="13">
    <location>
        <begin position="56"/>
        <end position="387"/>
    </location>
</feature>
<keyword evidence="4" id="KW-0276">Fatty acid metabolism</keyword>
<keyword evidence="3" id="KW-0444">Lipid biosynthesis</keyword>
<dbReference type="Pfam" id="PF00107">
    <property type="entry name" value="ADH_zinc_N"/>
    <property type="match status" value="1"/>
</dbReference>
<dbReference type="EC" id="1.3.1.104" evidence="11"/>
<keyword evidence="9" id="KW-0496">Mitochondrion</keyword>
<evidence type="ECO:0000256" key="5">
    <source>
        <dbReference type="ARBA" id="ARBA00022857"/>
    </source>
</evidence>
<dbReference type="Gene3D" id="3.90.180.10">
    <property type="entry name" value="Medium-chain alcohol dehydrogenases, catalytic domain"/>
    <property type="match status" value="1"/>
</dbReference>
<evidence type="ECO:0000256" key="3">
    <source>
        <dbReference type="ARBA" id="ARBA00022516"/>
    </source>
</evidence>
<sequence>MMNRQPGLRRLCAVAAHMQPVKLMAASENSARFLSTSTAVKALPTESKAIVFSKNGPPEQVLSIKHIPIAPVGPNNVLLKILAAPVNPADINVIQGTYPVKAAFVDGIGSIGGNEGVAEVIATGSNVNTLVPGDWVLSANRSFGTWQTYALADIKDLMKLPNTKGVSAVAAATISVNPPTAYRMIKDFAPLQQGDVIIQNSANSAVGQAVIQLAHAWGFKTVNVVRNRPNLEVLVKQLKDLGGDMVITEEQLRLPEIVRQITALGPAPKLGLNGVGGKSATNVARLLGNHAHFVTYGGMSKEPVTLPTSLFIFKDIKCSGFWMNKWFEKHPASMKDALFTDLLNLVREGRLQEPIHETFSLSTRSDAELVSAVSNSLSGFLKGKPVIVP</sequence>
<evidence type="ECO:0000256" key="10">
    <source>
        <dbReference type="ARBA" id="ARBA00023160"/>
    </source>
</evidence>
<reference evidence="14 15" key="1">
    <citation type="submission" date="2021-02" db="EMBL/GenBank/DDBJ databases">
        <title>Variation within the Batrachochytrium salamandrivorans European outbreak.</title>
        <authorList>
            <person name="Kelly M."/>
            <person name="Pasmans F."/>
            <person name="Shea T.P."/>
            <person name="Munoz J.F."/>
            <person name="Carranza S."/>
            <person name="Cuomo C.A."/>
            <person name="Martel A."/>
        </authorList>
    </citation>
    <scope>NUCLEOTIDE SEQUENCE [LARGE SCALE GENOMIC DNA]</scope>
    <source>
        <strain evidence="14 15">AMFP18/2</strain>
    </source>
</reference>
<keyword evidence="8" id="KW-0443">Lipid metabolism</keyword>
<keyword evidence="6" id="KW-0809">Transit peptide</keyword>
<dbReference type="SMART" id="SM00829">
    <property type="entry name" value="PKS_ER"/>
    <property type="match status" value="1"/>
</dbReference>
<evidence type="ECO:0000256" key="12">
    <source>
        <dbReference type="ARBA" id="ARBA00048843"/>
    </source>
</evidence>
<dbReference type="SUPFAM" id="SSF51735">
    <property type="entry name" value="NAD(P)-binding Rossmann-fold domains"/>
    <property type="match status" value="1"/>
</dbReference>
<comment type="catalytic activity">
    <reaction evidence="12">
        <text>a 2,3-saturated acyl-[ACP] + NADP(+) = a (2E)-enoyl-[ACP] + NADPH + H(+)</text>
        <dbReference type="Rhea" id="RHEA:22564"/>
        <dbReference type="Rhea" id="RHEA-COMP:9925"/>
        <dbReference type="Rhea" id="RHEA-COMP:9926"/>
        <dbReference type="ChEBI" id="CHEBI:15378"/>
        <dbReference type="ChEBI" id="CHEBI:57783"/>
        <dbReference type="ChEBI" id="CHEBI:58349"/>
        <dbReference type="ChEBI" id="CHEBI:78784"/>
        <dbReference type="ChEBI" id="CHEBI:78785"/>
        <dbReference type="EC" id="1.3.1.104"/>
    </reaction>
</comment>
<keyword evidence="10" id="KW-0275">Fatty acid biosynthesis</keyword>
<dbReference type="SUPFAM" id="SSF50129">
    <property type="entry name" value="GroES-like"/>
    <property type="match status" value="1"/>
</dbReference>
<evidence type="ECO:0000256" key="2">
    <source>
        <dbReference type="ARBA" id="ARBA00010371"/>
    </source>
</evidence>
<comment type="similarity">
    <text evidence="2">Belongs to the zinc-containing alcohol dehydrogenase family. Quinone oxidoreductase subfamily.</text>
</comment>
<dbReference type="InterPro" id="IPR013149">
    <property type="entry name" value="ADH-like_C"/>
</dbReference>
<evidence type="ECO:0000256" key="8">
    <source>
        <dbReference type="ARBA" id="ARBA00023098"/>
    </source>
</evidence>
<keyword evidence="15" id="KW-1185">Reference proteome</keyword>
<comment type="subcellular location">
    <subcellularLocation>
        <location evidence="1">Mitochondrion</location>
    </subcellularLocation>
</comment>
<dbReference type="InterPro" id="IPR036291">
    <property type="entry name" value="NAD(P)-bd_dom_sf"/>
</dbReference>
<evidence type="ECO:0000256" key="9">
    <source>
        <dbReference type="ARBA" id="ARBA00023128"/>
    </source>
</evidence>
<evidence type="ECO:0000256" key="4">
    <source>
        <dbReference type="ARBA" id="ARBA00022832"/>
    </source>
</evidence>
<evidence type="ECO:0000256" key="6">
    <source>
        <dbReference type="ARBA" id="ARBA00022946"/>
    </source>
</evidence>
<evidence type="ECO:0000313" key="15">
    <source>
        <dbReference type="Proteomes" id="UP001648503"/>
    </source>
</evidence>
<accession>A0ABQ8EVD2</accession>
<evidence type="ECO:0000256" key="11">
    <source>
        <dbReference type="ARBA" id="ARBA00038963"/>
    </source>
</evidence>
<dbReference type="InterPro" id="IPR020843">
    <property type="entry name" value="ER"/>
</dbReference>
<organism evidence="14 15">
    <name type="scientific">Batrachochytrium salamandrivorans</name>
    <dbReference type="NCBI Taxonomy" id="1357716"/>
    <lineage>
        <taxon>Eukaryota</taxon>
        <taxon>Fungi</taxon>
        <taxon>Fungi incertae sedis</taxon>
        <taxon>Chytridiomycota</taxon>
        <taxon>Chytridiomycota incertae sedis</taxon>
        <taxon>Chytridiomycetes</taxon>
        <taxon>Rhizophydiales</taxon>
        <taxon>Rhizophydiales incertae sedis</taxon>
        <taxon>Batrachochytrium</taxon>
    </lineage>
</organism>
<keyword evidence="7" id="KW-0560">Oxidoreductase</keyword>
<keyword evidence="5" id="KW-0521">NADP</keyword>
<name>A0ABQ8EVD2_9FUNG</name>
<evidence type="ECO:0000313" key="14">
    <source>
        <dbReference type="EMBL" id="KAH6586736.1"/>
    </source>
</evidence>